<accession>G7KXN5</accession>
<evidence type="ECO:0000256" key="1">
    <source>
        <dbReference type="SAM" id="MobiDB-lite"/>
    </source>
</evidence>
<feature type="region of interest" description="Disordered" evidence="1">
    <location>
        <begin position="61"/>
        <end position="89"/>
    </location>
</feature>
<dbReference type="PaxDb" id="3880-AES77241"/>
<dbReference type="AlphaFoldDB" id="G7KXN5"/>
<evidence type="ECO:0000313" key="4">
    <source>
        <dbReference type="Proteomes" id="UP000002051"/>
    </source>
</evidence>
<evidence type="ECO:0000313" key="3">
    <source>
        <dbReference type="EnsemblPlants" id="AES77241"/>
    </source>
</evidence>
<organism evidence="2 4">
    <name type="scientific">Medicago truncatula</name>
    <name type="common">Barrel medic</name>
    <name type="synonym">Medicago tribuloides</name>
    <dbReference type="NCBI Taxonomy" id="3880"/>
    <lineage>
        <taxon>Eukaryota</taxon>
        <taxon>Viridiplantae</taxon>
        <taxon>Streptophyta</taxon>
        <taxon>Embryophyta</taxon>
        <taxon>Tracheophyta</taxon>
        <taxon>Spermatophyta</taxon>
        <taxon>Magnoliopsida</taxon>
        <taxon>eudicotyledons</taxon>
        <taxon>Gunneridae</taxon>
        <taxon>Pentapetalae</taxon>
        <taxon>rosids</taxon>
        <taxon>fabids</taxon>
        <taxon>Fabales</taxon>
        <taxon>Fabaceae</taxon>
        <taxon>Papilionoideae</taxon>
        <taxon>50 kb inversion clade</taxon>
        <taxon>NPAAA clade</taxon>
        <taxon>Hologalegina</taxon>
        <taxon>IRL clade</taxon>
        <taxon>Trifolieae</taxon>
        <taxon>Medicago</taxon>
    </lineage>
</organism>
<evidence type="ECO:0000313" key="2">
    <source>
        <dbReference type="EMBL" id="AES77241.1"/>
    </source>
</evidence>
<reference evidence="3" key="3">
    <citation type="submission" date="2015-04" db="UniProtKB">
        <authorList>
            <consortium name="EnsemblPlants"/>
        </authorList>
    </citation>
    <scope>IDENTIFICATION</scope>
    <source>
        <strain evidence="3">cv. Jemalong A17</strain>
    </source>
</reference>
<dbReference type="HOGENOM" id="CLU_1498476_0_0_1"/>
<gene>
    <name evidence="2" type="ordered locus">MTR_7g006220</name>
</gene>
<proteinExistence type="predicted"/>
<feature type="compositionally biased region" description="Basic and acidic residues" evidence="1">
    <location>
        <begin position="65"/>
        <end position="85"/>
    </location>
</feature>
<keyword evidence="4" id="KW-1185">Reference proteome</keyword>
<reference evidence="2 4" key="1">
    <citation type="journal article" date="2011" name="Nature">
        <title>The Medicago genome provides insight into the evolution of rhizobial symbioses.</title>
        <authorList>
            <person name="Young N.D."/>
            <person name="Debelle F."/>
            <person name="Oldroyd G.E."/>
            <person name="Geurts R."/>
            <person name="Cannon S.B."/>
            <person name="Udvardi M.K."/>
            <person name="Benedito V.A."/>
            <person name="Mayer K.F."/>
            <person name="Gouzy J."/>
            <person name="Schoof H."/>
            <person name="Van de Peer Y."/>
            <person name="Proost S."/>
            <person name="Cook D.R."/>
            <person name="Meyers B.C."/>
            <person name="Spannagl M."/>
            <person name="Cheung F."/>
            <person name="De Mita S."/>
            <person name="Krishnakumar V."/>
            <person name="Gundlach H."/>
            <person name="Zhou S."/>
            <person name="Mudge J."/>
            <person name="Bharti A.K."/>
            <person name="Murray J.D."/>
            <person name="Naoumkina M.A."/>
            <person name="Rosen B."/>
            <person name="Silverstein K.A."/>
            <person name="Tang H."/>
            <person name="Rombauts S."/>
            <person name="Zhao P.X."/>
            <person name="Zhou P."/>
            <person name="Barbe V."/>
            <person name="Bardou P."/>
            <person name="Bechner M."/>
            <person name="Bellec A."/>
            <person name="Berger A."/>
            <person name="Berges H."/>
            <person name="Bidwell S."/>
            <person name="Bisseling T."/>
            <person name="Choisne N."/>
            <person name="Couloux A."/>
            <person name="Denny R."/>
            <person name="Deshpande S."/>
            <person name="Dai X."/>
            <person name="Doyle J.J."/>
            <person name="Dudez A.M."/>
            <person name="Farmer A.D."/>
            <person name="Fouteau S."/>
            <person name="Franken C."/>
            <person name="Gibelin C."/>
            <person name="Gish J."/>
            <person name="Goldstein S."/>
            <person name="Gonzalez A.J."/>
            <person name="Green P.J."/>
            <person name="Hallab A."/>
            <person name="Hartog M."/>
            <person name="Hua A."/>
            <person name="Humphray S.J."/>
            <person name="Jeong D.H."/>
            <person name="Jing Y."/>
            <person name="Jocker A."/>
            <person name="Kenton S.M."/>
            <person name="Kim D.J."/>
            <person name="Klee K."/>
            <person name="Lai H."/>
            <person name="Lang C."/>
            <person name="Lin S."/>
            <person name="Macmil S.L."/>
            <person name="Magdelenat G."/>
            <person name="Matthews L."/>
            <person name="McCorrison J."/>
            <person name="Monaghan E.L."/>
            <person name="Mun J.H."/>
            <person name="Najar F.Z."/>
            <person name="Nicholson C."/>
            <person name="Noirot C."/>
            <person name="O'Bleness M."/>
            <person name="Paule C.R."/>
            <person name="Poulain J."/>
            <person name="Prion F."/>
            <person name="Qin B."/>
            <person name="Qu C."/>
            <person name="Retzel E.F."/>
            <person name="Riddle C."/>
            <person name="Sallet E."/>
            <person name="Samain S."/>
            <person name="Samson N."/>
            <person name="Sanders I."/>
            <person name="Saurat O."/>
            <person name="Scarpelli C."/>
            <person name="Schiex T."/>
            <person name="Segurens B."/>
            <person name="Severin A.J."/>
            <person name="Sherrier D.J."/>
            <person name="Shi R."/>
            <person name="Sims S."/>
            <person name="Singer S.R."/>
            <person name="Sinharoy S."/>
            <person name="Sterck L."/>
            <person name="Viollet A."/>
            <person name="Wang B.B."/>
            <person name="Wang K."/>
            <person name="Wang M."/>
            <person name="Wang X."/>
            <person name="Warfsmann J."/>
            <person name="Weissenbach J."/>
            <person name="White D.D."/>
            <person name="White J.D."/>
            <person name="Wiley G.B."/>
            <person name="Wincker P."/>
            <person name="Xing Y."/>
            <person name="Yang L."/>
            <person name="Yao Z."/>
            <person name="Ying F."/>
            <person name="Zhai J."/>
            <person name="Zhou L."/>
            <person name="Zuber A."/>
            <person name="Denarie J."/>
            <person name="Dixon R.A."/>
            <person name="May G.D."/>
            <person name="Schwartz D.C."/>
            <person name="Rogers J."/>
            <person name="Quetier F."/>
            <person name="Town C.D."/>
            <person name="Roe B.A."/>
        </authorList>
    </citation>
    <scope>NUCLEOTIDE SEQUENCE [LARGE SCALE GENOMIC DNA]</scope>
    <source>
        <strain evidence="2">A17</strain>
        <strain evidence="3 4">cv. Jemalong A17</strain>
    </source>
</reference>
<dbReference type="EMBL" id="CM001223">
    <property type="protein sequence ID" value="AES77241.1"/>
    <property type="molecule type" value="Genomic_DNA"/>
</dbReference>
<dbReference type="Proteomes" id="UP000002051">
    <property type="component" value="Unassembled WGS sequence"/>
</dbReference>
<sequence>MAWKYLELCRTHCLHNQISLAVYYQGFPRQLTAAGFLKTSVANCRRAFWYFTRVAQPNNMWEQKSAPERNAPDDVIRSRSSEASHQKQVHHQNLQILSKDSNKLFRAHPKEAKRVKRSGKVVTKVIGCLSLKRVDKMHLYEAYNHFLHYSVLCLRYRTRKTALPAEMFPQIQNGFEINSS</sequence>
<protein>
    <submittedName>
        <fullName evidence="2 3">Uncharacterized protein</fullName>
    </submittedName>
</protein>
<name>G7KXN5_MEDTR</name>
<dbReference type="EnsemblPlants" id="AES77241">
    <property type="protein sequence ID" value="AES77241"/>
    <property type="gene ID" value="MTR_7g006220"/>
</dbReference>
<reference evidence="2 4" key="2">
    <citation type="journal article" date="2014" name="BMC Genomics">
        <title>An improved genome release (version Mt4.0) for the model legume Medicago truncatula.</title>
        <authorList>
            <person name="Tang H."/>
            <person name="Krishnakumar V."/>
            <person name="Bidwell S."/>
            <person name="Rosen B."/>
            <person name="Chan A."/>
            <person name="Zhou S."/>
            <person name="Gentzbittel L."/>
            <person name="Childs K.L."/>
            <person name="Yandell M."/>
            <person name="Gundlach H."/>
            <person name="Mayer K.F."/>
            <person name="Schwartz D.C."/>
            <person name="Town C.D."/>
        </authorList>
    </citation>
    <scope>GENOME REANNOTATION</scope>
    <source>
        <strain evidence="3 4">cv. Jemalong A17</strain>
    </source>
</reference>